<accession>A0A7S4I453</accession>
<protein>
    <submittedName>
        <fullName evidence="1">Uncharacterized protein</fullName>
    </submittedName>
</protein>
<evidence type="ECO:0000313" key="1">
    <source>
        <dbReference type="EMBL" id="CAE2217931.1"/>
    </source>
</evidence>
<gene>
    <name evidence="1" type="ORF">OAUR00152_LOCUS7189</name>
</gene>
<dbReference type="EMBL" id="HBKQ01010688">
    <property type="protein sequence ID" value="CAE2217931.1"/>
    <property type="molecule type" value="Transcribed_RNA"/>
</dbReference>
<reference evidence="1" key="1">
    <citation type="submission" date="2021-01" db="EMBL/GenBank/DDBJ databases">
        <authorList>
            <person name="Corre E."/>
            <person name="Pelletier E."/>
            <person name="Niang G."/>
            <person name="Scheremetjew M."/>
            <person name="Finn R."/>
            <person name="Kale V."/>
            <person name="Holt S."/>
            <person name="Cochrane G."/>
            <person name="Meng A."/>
            <person name="Brown T."/>
            <person name="Cohen L."/>
        </authorList>
    </citation>
    <scope>NUCLEOTIDE SEQUENCE</scope>
    <source>
        <strain evidence="1">Isolate 1302-5</strain>
    </source>
</reference>
<dbReference type="AlphaFoldDB" id="A0A7S4I453"/>
<sequence length="113" mass="11652">MPVCRVNVLFPAALRWPSICSPSVARHLPRGLVPESVGVVVLIYAAAVSSTARFAAISSSVSRGSSSFIVPVRLGFLTGLTEGWGGSCAPFTALPGDFSLVFPGVVSVAWGGF</sequence>
<proteinExistence type="predicted"/>
<organism evidence="1">
    <name type="scientific">Odontella aurita</name>
    <dbReference type="NCBI Taxonomy" id="265563"/>
    <lineage>
        <taxon>Eukaryota</taxon>
        <taxon>Sar</taxon>
        <taxon>Stramenopiles</taxon>
        <taxon>Ochrophyta</taxon>
        <taxon>Bacillariophyta</taxon>
        <taxon>Mediophyceae</taxon>
        <taxon>Biddulphiophycidae</taxon>
        <taxon>Eupodiscales</taxon>
        <taxon>Odontellaceae</taxon>
        <taxon>Odontella</taxon>
    </lineage>
</organism>
<name>A0A7S4I453_9STRA</name>